<dbReference type="PANTHER" id="PTHR35631:SF6">
    <property type="entry name" value="SECRETED PROTEIN"/>
    <property type="match status" value="1"/>
</dbReference>
<proteinExistence type="predicted"/>
<sequence>MIARIQKWKSKFLSTARLQIIQSTLFSIQNCYSSYIHPKDAINVCELIFRRFLLYGCSNQKAITIPFSAFWLRSCAVFVLISLIFDMWPINPHDIKLNFFLRERLTTIA</sequence>
<evidence type="ECO:0000313" key="1">
    <source>
        <dbReference type="EMBL" id="GAV77311.1"/>
    </source>
</evidence>
<evidence type="ECO:0000313" key="2">
    <source>
        <dbReference type="Proteomes" id="UP000187406"/>
    </source>
</evidence>
<protein>
    <submittedName>
        <fullName evidence="1">Uncharacterized protein</fullName>
    </submittedName>
</protein>
<organism evidence="1 2">
    <name type="scientific">Cephalotus follicularis</name>
    <name type="common">Albany pitcher plant</name>
    <dbReference type="NCBI Taxonomy" id="3775"/>
    <lineage>
        <taxon>Eukaryota</taxon>
        <taxon>Viridiplantae</taxon>
        <taxon>Streptophyta</taxon>
        <taxon>Embryophyta</taxon>
        <taxon>Tracheophyta</taxon>
        <taxon>Spermatophyta</taxon>
        <taxon>Magnoliopsida</taxon>
        <taxon>eudicotyledons</taxon>
        <taxon>Gunneridae</taxon>
        <taxon>Pentapetalae</taxon>
        <taxon>rosids</taxon>
        <taxon>fabids</taxon>
        <taxon>Oxalidales</taxon>
        <taxon>Cephalotaceae</taxon>
        <taxon>Cephalotus</taxon>
    </lineage>
</organism>
<dbReference type="AlphaFoldDB" id="A0A1Q3CB47"/>
<reference evidence="2" key="1">
    <citation type="submission" date="2016-04" db="EMBL/GenBank/DDBJ databases">
        <title>Cephalotus genome sequencing.</title>
        <authorList>
            <person name="Fukushima K."/>
            <person name="Hasebe M."/>
            <person name="Fang X."/>
        </authorList>
    </citation>
    <scope>NUCLEOTIDE SEQUENCE [LARGE SCALE GENOMIC DNA]</scope>
    <source>
        <strain evidence="2">cv. St1</strain>
    </source>
</reference>
<gene>
    <name evidence="1" type="ORF">CFOL_v3_20782</name>
</gene>
<dbReference type="Proteomes" id="UP000187406">
    <property type="component" value="Unassembled WGS sequence"/>
</dbReference>
<name>A0A1Q3CB47_CEPFO</name>
<comment type="caution">
    <text evidence="1">The sequence shown here is derived from an EMBL/GenBank/DDBJ whole genome shotgun (WGS) entry which is preliminary data.</text>
</comment>
<keyword evidence="2" id="KW-1185">Reference proteome</keyword>
<dbReference type="PANTHER" id="PTHR35631">
    <property type="entry name" value="OS08G0114150 PROTEIN"/>
    <property type="match status" value="1"/>
</dbReference>
<dbReference type="EMBL" id="BDDD01001602">
    <property type="protein sequence ID" value="GAV77311.1"/>
    <property type="molecule type" value="Genomic_DNA"/>
</dbReference>
<dbReference type="InParanoid" id="A0A1Q3CB47"/>
<accession>A0A1Q3CB47</accession>